<dbReference type="SUPFAM" id="SSF53067">
    <property type="entry name" value="Actin-like ATPase domain"/>
    <property type="match status" value="2"/>
</dbReference>
<dbReference type="SMART" id="SM00268">
    <property type="entry name" value="ACTIN"/>
    <property type="match status" value="1"/>
</dbReference>
<name>A0A6G0HJW0_LARCR</name>
<evidence type="ECO:0000256" key="1">
    <source>
        <dbReference type="RuleBase" id="RU000487"/>
    </source>
</evidence>
<proteinExistence type="inferred from homology"/>
<dbReference type="Pfam" id="PF00022">
    <property type="entry name" value="Actin"/>
    <property type="match status" value="1"/>
</dbReference>
<keyword evidence="3" id="KW-1185">Reference proteome</keyword>
<dbReference type="AlphaFoldDB" id="A0A6G0HJW0"/>
<dbReference type="PANTHER" id="PTHR11937">
    <property type="entry name" value="ACTIN"/>
    <property type="match status" value="1"/>
</dbReference>
<sequence>MFEKYQFHGIYVAIQAVLTLYAQGLLTGVVVDSGDGVTHICPVYEGFSLPHLTRRLDIAGRDITRYLIKLLLLRGYAFNHTADFETVRMLKEKLCYVGYNIEQEQRLATETTYLVESYMVLECSCRDSPMVGSVMVGGERFGAPEALFQPHLINVEGAGVAELLFNTIQAADIDLRGTTMYPGLPSRLEREIKQLYLERVLDGDTQKLSKFKIRIEDPPRRKHMVFLGGAVLANIMKDKDTFC</sequence>
<organism evidence="2 3">
    <name type="scientific">Larimichthys crocea</name>
    <name type="common">Large yellow croaker</name>
    <name type="synonym">Pseudosciaena crocea</name>
    <dbReference type="NCBI Taxonomy" id="215358"/>
    <lineage>
        <taxon>Eukaryota</taxon>
        <taxon>Metazoa</taxon>
        <taxon>Chordata</taxon>
        <taxon>Craniata</taxon>
        <taxon>Vertebrata</taxon>
        <taxon>Euteleostomi</taxon>
        <taxon>Actinopterygii</taxon>
        <taxon>Neopterygii</taxon>
        <taxon>Teleostei</taxon>
        <taxon>Neoteleostei</taxon>
        <taxon>Acanthomorphata</taxon>
        <taxon>Eupercaria</taxon>
        <taxon>Sciaenidae</taxon>
        <taxon>Larimichthys</taxon>
    </lineage>
</organism>
<dbReference type="InterPro" id="IPR043129">
    <property type="entry name" value="ATPase_NBD"/>
</dbReference>
<dbReference type="Gene3D" id="3.30.420.40">
    <property type="match status" value="2"/>
</dbReference>
<evidence type="ECO:0000313" key="2">
    <source>
        <dbReference type="EMBL" id="KAE8279266.1"/>
    </source>
</evidence>
<protein>
    <submittedName>
        <fullName evidence="2">Actin-related protein 2-A Actin-like protein 2-A</fullName>
    </submittedName>
</protein>
<evidence type="ECO:0000313" key="3">
    <source>
        <dbReference type="Proteomes" id="UP000424527"/>
    </source>
</evidence>
<comment type="caution">
    <text evidence="2">The sequence shown here is derived from an EMBL/GenBank/DDBJ whole genome shotgun (WGS) entry which is preliminary data.</text>
</comment>
<dbReference type="InterPro" id="IPR004000">
    <property type="entry name" value="Actin"/>
</dbReference>
<comment type="similarity">
    <text evidence="1">Belongs to the actin family.</text>
</comment>
<accession>A0A6G0HJW0</accession>
<gene>
    <name evidence="2" type="ORF">D5F01_LYC22852</name>
</gene>
<reference evidence="2 3" key="1">
    <citation type="submission" date="2019-07" db="EMBL/GenBank/DDBJ databases">
        <title>Chromosome genome assembly for large yellow croaker.</title>
        <authorList>
            <person name="Xiao S."/>
        </authorList>
    </citation>
    <scope>NUCLEOTIDE SEQUENCE [LARGE SCALE GENOMIC DNA]</scope>
    <source>
        <strain evidence="2">JMULYC20181020</strain>
        <tissue evidence="2">Muscle</tissue>
    </source>
</reference>
<dbReference type="Proteomes" id="UP000424527">
    <property type="component" value="Unassembled WGS sequence"/>
</dbReference>
<dbReference type="EMBL" id="REGW02000023">
    <property type="protein sequence ID" value="KAE8279266.1"/>
    <property type="molecule type" value="Genomic_DNA"/>
</dbReference>
<dbReference type="Gene3D" id="3.90.640.10">
    <property type="entry name" value="Actin, Chain A, domain 4"/>
    <property type="match status" value="1"/>
</dbReference>